<evidence type="ECO:0000259" key="14">
    <source>
        <dbReference type="PROSITE" id="PS50902"/>
    </source>
</evidence>
<evidence type="ECO:0000256" key="6">
    <source>
        <dbReference type="ARBA" id="ARBA00022691"/>
    </source>
</evidence>
<dbReference type="EC" id="1.16.1.8" evidence="11"/>
<protein>
    <recommendedName>
        <fullName evidence="12">Methionine synthase reductase</fullName>
        <ecNumber evidence="11">1.16.1.8</ecNumber>
    </recommendedName>
</protein>
<evidence type="ECO:0000256" key="8">
    <source>
        <dbReference type="ARBA" id="ARBA00022857"/>
    </source>
</evidence>
<sequence length="684" mass="76889">MPSTDFLIAYGSQTGQAETIAKSVKEKAELIGLTPRLFTLDENEKNFHLHEEKLCAIVVSSTGDGDAPDNCARFVRRISRNALPKDHLKGLDYVILGLGDSNYSSYQTVPMKVDRQLTALGANRLFDRGEADDQVGLELAVEPWIDQFFKVLAEKFEIPAEKLNAITESPHIKLQQVKTEEEKKALLQKRKEDEESDDEGKGGVQGVEMLIPEHYDYPEVSLLKGVPTLSNDENLRVPIASQPFIVSSVSHKKLPVDHKLEWQNLCKMPGVVTKPFEVLVVGAEFVTDPFSKKIKTKRMITVDFGDHAPSLQYEPGDALYFCVPNPAPEVNFILKRCGVLSIADQQCELSIDPKTEKINAQIPGHVHKLTTLRYMFTTCLDIRRAPGRPLIRVLAESTSDPAEKRRLLELCSTQGMKDFSDFVRTPGLSLADMLFAFPNVKPPVDRLIELLPRLIPRPYSMSSYENRRARFVYSEMEFPATEGRRHARKGLATDWLNSLKIGDTVEILGKEPARFRLPPLGMPKNKAGSLPLLMVGPGTGVSVFLSFLHFLRKLKKESPSDFSDVPRILFFGCRDAQVDSIYMNELELFLAEGILTDLIICESEKNKERVQDGLRKHVEKVLPFLEPSPDAKIFICGDAKGMSKDVWQCFADIVAGEQKIADLEAKKKLMELKKTDQYIEDVWG</sequence>
<dbReference type="InterPro" id="IPR029039">
    <property type="entry name" value="Flavoprotein-like_sf"/>
</dbReference>
<dbReference type="InterPro" id="IPR017927">
    <property type="entry name" value="FAD-bd_FR_type"/>
</dbReference>
<dbReference type="GO" id="GO:0010181">
    <property type="term" value="F:FMN binding"/>
    <property type="evidence" value="ECO:0007669"/>
    <property type="project" value="InterPro"/>
</dbReference>
<dbReference type="PRINTS" id="PR00371">
    <property type="entry name" value="FPNCR"/>
</dbReference>
<keyword evidence="17" id="KW-1185">Reference proteome</keyword>
<dbReference type="Pfam" id="PF00667">
    <property type="entry name" value="FAD_binding_1"/>
    <property type="match status" value="1"/>
</dbReference>
<dbReference type="InterPro" id="IPR001709">
    <property type="entry name" value="Flavoprot_Pyr_Nucl_cyt_Rdtase"/>
</dbReference>
<evidence type="ECO:0000256" key="4">
    <source>
        <dbReference type="ARBA" id="ARBA00022630"/>
    </source>
</evidence>
<dbReference type="Gene3D" id="3.40.50.360">
    <property type="match status" value="1"/>
</dbReference>
<feature type="domain" description="Flavodoxin-like" evidence="14">
    <location>
        <begin position="6"/>
        <end position="149"/>
    </location>
</feature>
<dbReference type="Gene3D" id="2.40.30.10">
    <property type="entry name" value="Translation factors"/>
    <property type="match status" value="1"/>
</dbReference>
<dbReference type="Proteomes" id="UP000008068">
    <property type="component" value="Unassembled WGS sequence"/>
</dbReference>
<evidence type="ECO:0000256" key="2">
    <source>
        <dbReference type="ARBA" id="ARBA00001974"/>
    </source>
</evidence>
<evidence type="ECO:0000256" key="5">
    <source>
        <dbReference type="ARBA" id="ARBA00022643"/>
    </source>
</evidence>
<keyword evidence="3" id="KW-0028">Amino-acid biosynthesis</keyword>
<evidence type="ECO:0000313" key="16">
    <source>
        <dbReference type="EMBL" id="EGT58771.1"/>
    </source>
</evidence>
<evidence type="ECO:0000256" key="7">
    <source>
        <dbReference type="ARBA" id="ARBA00022827"/>
    </source>
</evidence>
<dbReference type="InterPro" id="IPR023173">
    <property type="entry name" value="NADPH_Cyt_P450_Rdtase_alpha"/>
</dbReference>
<dbReference type="PRINTS" id="PR00369">
    <property type="entry name" value="FLAVODOXIN"/>
</dbReference>
<dbReference type="eggNOG" id="KOG1158">
    <property type="taxonomic scope" value="Eukaryota"/>
</dbReference>
<dbReference type="InterPro" id="IPR008254">
    <property type="entry name" value="Flavodoxin/NO_synth"/>
</dbReference>
<keyword evidence="6" id="KW-0949">S-adenosyl-L-methionine</keyword>
<keyword evidence="10" id="KW-0486">Methionine biosynthesis</keyword>
<evidence type="ECO:0000259" key="15">
    <source>
        <dbReference type="PROSITE" id="PS51384"/>
    </source>
</evidence>
<dbReference type="EMBL" id="GL379872">
    <property type="protein sequence ID" value="EGT58771.1"/>
    <property type="molecule type" value="Genomic_DNA"/>
</dbReference>
<dbReference type="FunFam" id="3.40.50.360:FF:000059">
    <property type="entry name" value="5-methyltetrahydrofolate-homocysteine methyltransferase reductase"/>
    <property type="match status" value="1"/>
</dbReference>
<evidence type="ECO:0000256" key="1">
    <source>
        <dbReference type="ARBA" id="ARBA00001917"/>
    </source>
</evidence>
<evidence type="ECO:0000256" key="10">
    <source>
        <dbReference type="ARBA" id="ARBA00023167"/>
    </source>
</evidence>
<name>G0NEB6_CAEBE</name>
<dbReference type="Pfam" id="PF00175">
    <property type="entry name" value="NAD_binding_1"/>
    <property type="match status" value="1"/>
</dbReference>
<gene>
    <name evidence="16" type="primary">Cbn-tag-165</name>
    <name evidence="16" type="ORF">CAEBREN_11353</name>
</gene>
<evidence type="ECO:0000256" key="12">
    <source>
        <dbReference type="ARBA" id="ARBA00040659"/>
    </source>
</evidence>
<feature type="domain" description="FAD-binding FR-type" evidence="15">
    <location>
        <begin position="273"/>
        <end position="518"/>
    </location>
</feature>
<dbReference type="PANTHER" id="PTHR19384:SF84">
    <property type="entry name" value="METHIONINE SYNTHASE REDUCTASE"/>
    <property type="match status" value="1"/>
</dbReference>
<dbReference type="Pfam" id="PF00258">
    <property type="entry name" value="Flavodoxin_1"/>
    <property type="match status" value="1"/>
</dbReference>
<keyword evidence="9" id="KW-0560">Oxidoreductase</keyword>
<dbReference type="GO" id="GO:0005829">
    <property type="term" value="C:cytosol"/>
    <property type="evidence" value="ECO:0007669"/>
    <property type="project" value="TreeGrafter"/>
</dbReference>
<dbReference type="InterPro" id="IPR003097">
    <property type="entry name" value="CysJ-like_FAD-binding"/>
</dbReference>
<dbReference type="Gene3D" id="3.40.50.80">
    <property type="entry name" value="Nucleotide-binding domain of ferredoxin-NADP reductase (FNR) module"/>
    <property type="match status" value="1"/>
</dbReference>
<dbReference type="InParanoid" id="G0NEB6"/>
<dbReference type="GO" id="GO:0050667">
    <property type="term" value="P:homocysteine metabolic process"/>
    <property type="evidence" value="ECO:0007669"/>
    <property type="project" value="TreeGrafter"/>
</dbReference>
<dbReference type="AlphaFoldDB" id="G0NEB6"/>
<dbReference type="SUPFAM" id="SSF52218">
    <property type="entry name" value="Flavoproteins"/>
    <property type="match status" value="1"/>
</dbReference>
<comment type="cofactor">
    <cofactor evidence="1">
        <name>FMN</name>
        <dbReference type="ChEBI" id="CHEBI:58210"/>
    </cofactor>
</comment>
<dbReference type="PROSITE" id="PS50902">
    <property type="entry name" value="FLAVODOXIN_LIKE"/>
    <property type="match status" value="1"/>
</dbReference>
<keyword evidence="5" id="KW-0288">FMN</keyword>
<evidence type="ECO:0000256" key="13">
    <source>
        <dbReference type="SAM" id="MobiDB-lite"/>
    </source>
</evidence>
<keyword evidence="8" id="KW-0521">NADP</keyword>
<proteinExistence type="predicted"/>
<organism evidence="17">
    <name type="scientific">Caenorhabditis brenneri</name>
    <name type="common">Nematode worm</name>
    <dbReference type="NCBI Taxonomy" id="135651"/>
    <lineage>
        <taxon>Eukaryota</taxon>
        <taxon>Metazoa</taxon>
        <taxon>Ecdysozoa</taxon>
        <taxon>Nematoda</taxon>
        <taxon>Chromadorea</taxon>
        <taxon>Rhabditida</taxon>
        <taxon>Rhabditina</taxon>
        <taxon>Rhabditomorpha</taxon>
        <taxon>Rhabditoidea</taxon>
        <taxon>Rhabditidae</taxon>
        <taxon>Peloderinae</taxon>
        <taxon>Caenorhabditis</taxon>
    </lineage>
</organism>
<keyword evidence="4" id="KW-0285">Flavoprotein</keyword>
<dbReference type="CDD" id="cd06203">
    <property type="entry name" value="methionine_synthase_red"/>
    <property type="match status" value="1"/>
</dbReference>
<dbReference type="HOGENOM" id="CLU_001570_17_7_1"/>
<evidence type="ECO:0000256" key="9">
    <source>
        <dbReference type="ARBA" id="ARBA00023002"/>
    </source>
</evidence>
<dbReference type="FunFam" id="1.20.990.10:FF:000007">
    <property type="entry name" value="Methionine synthase reductase"/>
    <property type="match status" value="1"/>
</dbReference>
<dbReference type="PROSITE" id="PS51384">
    <property type="entry name" value="FAD_FR"/>
    <property type="match status" value="1"/>
</dbReference>
<comment type="cofactor">
    <cofactor evidence="2">
        <name>FAD</name>
        <dbReference type="ChEBI" id="CHEBI:57692"/>
    </cofactor>
</comment>
<dbReference type="InterPro" id="IPR001433">
    <property type="entry name" value="OxRdtase_FAD/NAD-bd"/>
</dbReference>
<reference evidence="17" key="1">
    <citation type="submission" date="2011-07" db="EMBL/GenBank/DDBJ databases">
        <authorList>
            <consortium name="Caenorhabditis brenneri Sequencing and Analysis Consortium"/>
            <person name="Wilson R.K."/>
        </authorList>
    </citation>
    <scope>NUCLEOTIDE SEQUENCE [LARGE SCALE GENOMIC DNA]</scope>
    <source>
        <strain evidence="17">PB2801</strain>
    </source>
</reference>
<dbReference type="FunFam" id="3.40.50.80:FF:000090">
    <property type="entry name" value="Methionine synthase reductase"/>
    <property type="match status" value="1"/>
</dbReference>
<dbReference type="InterPro" id="IPR017938">
    <property type="entry name" value="Riboflavin_synthase-like_b-brl"/>
</dbReference>
<dbReference type="GO" id="GO:0009086">
    <property type="term" value="P:methionine biosynthetic process"/>
    <property type="evidence" value="ECO:0007669"/>
    <property type="project" value="UniProtKB-KW"/>
</dbReference>
<evidence type="ECO:0000256" key="3">
    <source>
        <dbReference type="ARBA" id="ARBA00022605"/>
    </source>
</evidence>
<dbReference type="OMA" id="LFFGHQR"/>
<dbReference type="STRING" id="135651.G0NEB6"/>
<feature type="region of interest" description="Disordered" evidence="13">
    <location>
        <begin position="185"/>
        <end position="204"/>
    </location>
</feature>
<keyword evidence="7" id="KW-0274">FAD</keyword>
<dbReference type="SUPFAM" id="SSF52343">
    <property type="entry name" value="Ferredoxin reductase-like, C-terminal NADP-linked domain"/>
    <property type="match status" value="1"/>
</dbReference>
<dbReference type="SUPFAM" id="SSF63380">
    <property type="entry name" value="Riboflavin synthase domain-like"/>
    <property type="match status" value="1"/>
</dbReference>
<dbReference type="PANTHER" id="PTHR19384">
    <property type="entry name" value="NITRIC OXIDE SYNTHASE-RELATED"/>
    <property type="match status" value="1"/>
</dbReference>
<dbReference type="InterPro" id="IPR001094">
    <property type="entry name" value="Flavdoxin-like"/>
</dbReference>
<accession>G0NEB6</accession>
<dbReference type="Gene3D" id="1.20.990.10">
    <property type="entry name" value="NADPH-cytochrome p450 Reductase, Chain A, domain 3"/>
    <property type="match status" value="1"/>
</dbReference>
<dbReference type="OrthoDB" id="1856718at2759"/>
<dbReference type="GO" id="GO:0030586">
    <property type="term" value="F:[methionine synthase] reductase (NADPH) activity"/>
    <property type="evidence" value="ECO:0007669"/>
    <property type="project" value="UniProtKB-EC"/>
</dbReference>
<evidence type="ECO:0000256" key="11">
    <source>
        <dbReference type="ARBA" id="ARBA00039088"/>
    </source>
</evidence>
<dbReference type="InterPro" id="IPR039261">
    <property type="entry name" value="FNR_nucleotide-bd"/>
</dbReference>
<dbReference type="GO" id="GO:0050660">
    <property type="term" value="F:flavin adenine dinucleotide binding"/>
    <property type="evidence" value="ECO:0007669"/>
    <property type="project" value="TreeGrafter"/>
</dbReference>
<evidence type="ECO:0000313" key="17">
    <source>
        <dbReference type="Proteomes" id="UP000008068"/>
    </source>
</evidence>
<dbReference type="FunCoup" id="G0NEB6">
    <property type="interactions" value="1798"/>
</dbReference>